<dbReference type="Gene3D" id="3.40.50.1820">
    <property type="entry name" value="alpha/beta hydrolase"/>
    <property type="match status" value="1"/>
</dbReference>
<feature type="domain" description="AB hydrolase-1" evidence="1">
    <location>
        <begin position="24"/>
        <end position="139"/>
    </location>
</feature>
<proteinExistence type="predicted"/>
<evidence type="ECO:0000313" key="2">
    <source>
        <dbReference type="EMBL" id="MDM5453683.1"/>
    </source>
</evidence>
<dbReference type="GO" id="GO:0016787">
    <property type="term" value="F:hydrolase activity"/>
    <property type="evidence" value="ECO:0007669"/>
    <property type="project" value="UniProtKB-KW"/>
</dbReference>
<dbReference type="InterPro" id="IPR000073">
    <property type="entry name" value="AB_hydrolase_1"/>
</dbReference>
<protein>
    <submittedName>
        <fullName evidence="2">Alpha/beta hydrolase</fullName>
    </submittedName>
</protein>
<evidence type="ECO:0000259" key="1">
    <source>
        <dbReference type="Pfam" id="PF00561"/>
    </source>
</evidence>
<keyword evidence="2" id="KW-0378">Hydrolase</keyword>
<reference evidence="2" key="1">
    <citation type="submission" date="2023-06" db="EMBL/GenBank/DDBJ databases">
        <title>Comparative genomics of Bacillaceae isolates and their secondary metabolite potential.</title>
        <authorList>
            <person name="Song L."/>
            <person name="Nielsen L.J."/>
            <person name="Mohite O."/>
            <person name="Xu X."/>
            <person name="Weber T."/>
            <person name="Kovacs A.T."/>
        </authorList>
    </citation>
    <scope>NUCLEOTIDE SEQUENCE</scope>
    <source>
        <strain evidence="2">D8_B_37</strain>
    </source>
</reference>
<dbReference type="InterPro" id="IPR029058">
    <property type="entry name" value="AB_hydrolase_fold"/>
</dbReference>
<accession>A0AAW7IFJ9</accession>
<dbReference type="RefSeq" id="WP_289320392.1">
    <property type="nucleotide sequence ID" value="NZ_JAUCEY010000008.1"/>
</dbReference>
<dbReference type="SUPFAM" id="SSF53474">
    <property type="entry name" value="alpha/beta-Hydrolases"/>
    <property type="match status" value="1"/>
</dbReference>
<dbReference type="Proteomes" id="UP001234602">
    <property type="component" value="Unassembled WGS sequence"/>
</dbReference>
<comment type="caution">
    <text evidence="2">The sequence shown here is derived from an EMBL/GenBank/DDBJ whole genome shotgun (WGS) entry which is preliminary data.</text>
</comment>
<dbReference type="PRINTS" id="PR00111">
    <property type="entry name" value="ABHYDROLASE"/>
</dbReference>
<dbReference type="PRINTS" id="PR00412">
    <property type="entry name" value="EPOXHYDRLASE"/>
</dbReference>
<dbReference type="AlphaFoldDB" id="A0AAW7IFJ9"/>
<feature type="domain" description="AB hydrolase-1" evidence="1">
    <location>
        <begin position="201"/>
        <end position="257"/>
    </location>
</feature>
<dbReference type="EMBL" id="JAUCEY010000008">
    <property type="protein sequence ID" value="MDM5453683.1"/>
    <property type="molecule type" value="Genomic_DNA"/>
</dbReference>
<dbReference type="InterPro" id="IPR050266">
    <property type="entry name" value="AB_hydrolase_sf"/>
</dbReference>
<dbReference type="GO" id="GO:0016020">
    <property type="term" value="C:membrane"/>
    <property type="evidence" value="ECO:0007669"/>
    <property type="project" value="TreeGrafter"/>
</dbReference>
<organism evidence="2 3">
    <name type="scientific">Peribacillus simplex</name>
    <dbReference type="NCBI Taxonomy" id="1478"/>
    <lineage>
        <taxon>Bacteria</taxon>
        <taxon>Bacillati</taxon>
        <taxon>Bacillota</taxon>
        <taxon>Bacilli</taxon>
        <taxon>Bacillales</taxon>
        <taxon>Bacillaceae</taxon>
        <taxon>Peribacillus</taxon>
    </lineage>
</organism>
<dbReference type="PANTHER" id="PTHR43798">
    <property type="entry name" value="MONOACYLGLYCEROL LIPASE"/>
    <property type="match status" value="1"/>
</dbReference>
<gene>
    <name evidence="2" type="ORF">QUF89_16115</name>
</gene>
<dbReference type="PANTHER" id="PTHR43798:SF33">
    <property type="entry name" value="HYDROLASE, PUTATIVE (AFU_ORTHOLOGUE AFUA_2G14860)-RELATED"/>
    <property type="match status" value="1"/>
</dbReference>
<name>A0AAW7IFJ9_9BACI</name>
<sequence>MEKKKMILNGKIVSYIEKGNVNDPPVLLLHGVPESSLLWKEMIPCIVSCGFRTIAPDLPGFGQSEQFDESSTWERYEQFVSDFTRELKLDKFHLIVHDWGGLIGLKWACDHPERILSLFVSNTTISVDYKWHSLAQIWRTPNVGEKIMKRMSDDAQAQTELKKTIPNIVDGILEDFFHVFRTPESCKVILDLYRSGNIEKVKSYNQKLNQIKIPVTIIWGEKDPYIPFEFAYKLQKEGFPHAQVHIIQNAGHFIQIEVPDKVNSYIQQHFKNV</sequence>
<evidence type="ECO:0000313" key="3">
    <source>
        <dbReference type="Proteomes" id="UP001234602"/>
    </source>
</evidence>
<dbReference type="InterPro" id="IPR000639">
    <property type="entry name" value="Epox_hydrolase-like"/>
</dbReference>
<dbReference type="Pfam" id="PF00561">
    <property type="entry name" value="Abhydrolase_1"/>
    <property type="match status" value="2"/>
</dbReference>